<dbReference type="Proteomes" id="UP000222542">
    <property type="component" value="Unassembled WGS sequence"/>
</dbReference>
<feature type="compositionally biased region" description="Low complexity" evidence="7">
    <location>
        <begin position="65"/>
        <end position="77"/>
    </location>
</feature>
<evidence type="ECO:0000313" key="10">
    <source>
        <dbReference type="Proteomes" id="UP000222542"/>
    </source>
</evidence>
<gene>
    <name evidence="9" type="ORF">T459_16243</name>
</gene>
<keyword evidence="4" id="KW-1001">Plastid inner membrane</keyword>
<feature type="compositionally biased region" description="Basic and acidic residues" evidence="7">
    <location>
        <begin position="23"/>
        <end position="40"/>
    </location>
</feature>
<keyword evidence="3 8" id="KW-0812">Transmembrane</keyword>
<protein>
    <submittedName>
        <fullName evidence="9">Uncharacterized protein</fullName>
    </submittedName>
</protein>
<name>A0A2G2Z8F8_CAPAN</name>
<feature type="transmembrane region" description="Helical" evidence="8">
    <location>
        <begin position="100"/>
        <end position="120"/>
    </location>
</feature>
<dbReference type="GO" id="GO:0015139">
    <property type="term" value="F:alpha-ketoglutarate transmembrane transporter activity"/>
    <property type="evidence" value="ECO:0000318"/>
    <property type="project" value="GO_Central"/>
</dbReference>
<evidence type="ECO:0000256" key="4">
    <source>
        <dbReference type="ARBA" id="ARBA00022780"/>
    </source>
</evidence>
<proteinExistence type="inferred from homology"/>
<keyword evidence="10" id="KW-1185">Reference proteome</keyword>
<reference evidence="9 10" key="1">
    <citation type="journal article" date="2014" name="Nat. Genet.">
        <title>Genome sequence of the hot pepper provides insights into the evolution of pungency in Capsicum species.</title>
        <authorList>
            <person name="Kim S."/>
            <person name="Park M."/>
            <person name="Yeom S.I."/>
            <person name="Kim Y.M."/>
            <person name="Lee J.M."/>
            <person name="Lee H.A."/>
            <person name="Seo E."/>
            <person name="Choi J."/>
            <person name="Cheong K."/>
            <person name="Kim K.T."/>
            <person name="Jung K."/>
            <person name="Lee G.W."/>
            <person name="Oh S.K."/>
            <person name="Bae C."/>
            <person name="Kim S.B."/>
            <person name="Lee H.Y."/>
            <person name="Kim S.Y."/>
            <person name="Kim M.S."/>
            <person name="Kang B.C."/>
            <person name="Jo Y.D."/>
            <person name="Yang H.B."/>
            <person name="Jeong H.J."/>
            <person name="Kang W.H."/>
            <person name="Kwon J.K."/>
            <person name="Shin C."/>
            <person name="Lim J.Y."/>
            <person name="Park J.H."/>
            <person name="Huh J.H."/>
            <person name="Kim J.S."/>
            <person name="Kim B.D."/>
            <person name="Cohen O."/>
            <person name="Paran I."/>
            <person name="Suh M.C."/>
            <person name="Lee S.B."/>
            <person name="Kim Y.K."/>
            <person name="Shin Y."/>
            <person name="Noh S.J."/>
            <person name="Park J."/>
            <person name="Seo Y.S."/>
            <person name="Kwon S.Y."/>
            <person name="Kim H.A."/>
            <person name="Park J.M."/>
            <person name="Kim H.J."/>
            <person name="Choi S.B."/>
            <person name="Bosland P.W."/>
            <person name="Reeves G."/>
            <person name="Jo S.H."/>
            <person name="Lee B.W."/>
            <person name="Cho H.T."/>
            <person name="Choi H.S."/>
            <person name="Lee M.S."/>
            <person name="Yu Y."/>
            <person name="Do Choi Y."/>
            <person name="Park B.S."/>
            <person name="van Deynze A."/>
            <person name="Ashrafi H."/>
            <person name="Hill T."/>
            <person name="Kim W.T."/>
            <person name="Pai H.S."/>
            <person name="Ahn H.K."/>
            <person name="Yeam I."/>
            <person name="Giovannoni J.J."/>
            <person name="Rose J.K."/>
            <person name="Sorensen I."/>
            <person name="Lee S.J."/>
            <person name="Kim R.W."/>
            <person name="Choi I.Y."/>
            <person name="Choi B.S."/>
            <person name="Lim J.S."/>
            <person name="Lee Y.H."/>
            <person name="Choi D."/>
        </authorList>
    </citation>
    <scope>NUCLEOTIDE SEQUENCE [LARGE SCALE GENOMIC DNA]</scope>
    <source>
        <strain evidence="10">cv. CM334</strain>
    </source>
</reference>
<comment type="caution">
    <text evidence="9">The sequence shown here is derived from an EMBL/GenBank/DDBJ whole genome shotgun (WGS) entry which is preliminary data.</text>
</comment>
<comment type="similarity">
    <text evidence="2">Belongs to the SLC13A/DASS transporter (TC 2.A.47) family. DIT1 subfamily.</text>
</comment>
<evidence type="ECO:0000256" key="8">
    <source>
        <dbReference type="SAM" id="Phobius"/>
    </source>
</evidence>
<evidence type="ECO:0000256" key="5">
    <source>
        <dbReference type="ARBA" id="ARBA00022989"/>
    </source>
</evidence>
<reference evidence="9 10" key="2">
    <citation type="journal article" date="2017" name="Genome Biol.">
        <title>New reference genome sequences of hot pepper reveal the massive evolution of plant disease-resistance genes by retroduplication.</title>
        <authorList>
            <person name="Kim S."/>
            <person name="Park J."/>
            <person name="Yeom S.I."/>
            <person name="Kim Y.M."/>
            <person name="Seo E."/>
            <person name="Kim K.T."/>
            <person name="Kim M.S."/>
            <person name="Lee J.M."/>
            <person name="Cheong K."/>
            <person name="Shin H.S."/>
            <person name="Kim S.B."/>
            <person name="Han K."/>
            <person name="Lee J."/>
            <person name="Park M."/>
            <person name="Lee H.A."/>
            <person name="Lee H.Y."/>
            <person name="Lee Y."/>
            <person name="Oh S."/>
            <person name="Lee J.H."/>
            <person name="Choi E."/>
            <person name="Choi E."/>
            <person name="Lee S.E."/>
            <person name="Jeon J."/>
            <person name="Kim H."/>
            <person name="Choi G."/>
            <person name="Song H."/>
            <person name="Lee J."/>
            <person name="Lee S.C."/>
            <person name="Kwon J.K."/>
            <person name="Lee H.Y."/>
            <person name="Koo N."/>
            <person name="Hong Y."/>
            <person name="Kim R.W."/>
            <person name="Kang W.H."/>
            <person name="Huh J.H."/>
            <person name="Kang B.C."/>
            <person name="Yang T.J."/>
            <person name="Lee Y.H."/>
            <person name="Bennetzen J.L."/>
            <person name="Choi D."/>
        </authorList>
    </citation>
    <scope>NUCLEOTIDE SEQUENCE [LARGE SCALE GENOMIC DNA]</scope>
    <source>
        <strain evidence="10">cv. CM334</strain>
    </source>
</reference>
<dbReference type="AlphaFoldDB" id="A0A2G2Z8F8"/>
<evidence type="ECO:0000256" key="6">
    <source>
        <dbReference type="ARBA" id="ARBA00023136"/>
    </source>
</evidence>
<dbReference type="InterPro" id="IPR030676">
    <property type="entry name" value="CitT-rel"/>
</dbReference>
<dbReference type="GO" id="GO:0015131">
    <property type="term" value="F:oxaloacetate transmembrane transporter activity"/>
    <property type="evidence" value="ECO:0000318"/>
    <property type="project" value="GO_Central"/>
</dbReference>
<sequence length="277" mass="30684">MTVKEYSFNFTQLARYAPHVVADSRSKMKEQKIKQREKQNKRAKIGSFNFAQPKSEGENRSQFRPKSSVPAPSTASAPVSKFREGRLLTIECIDLTEQNLFLYGYGAIFNFLGLLGTVIYKGIIKIGLGNRIAYQFIKLFGSSSLGLGYSLVSHEALLAPAISSISARTGGIFLPLVKSISVACDSNTVDGTENKLGSWLMLTCFQTSVISSSIFLMTMAVNPLSASKFSLDYIFIRLYQYLSAYSSHDKFINKKIDMFDEMSLVCGSDRARGNCAK</sequence>
<keyword evidence="6 8" id="KW-0472">Membrane</keyword>
<feature type="region of interest" description="Disordered" evidence="7">
    <location>
        <begin position="23"/>
        <end position="77"/>
    </location>
</feature>
<evidence type="ECO:0000256" key="1">
    <source>
        <dbReference type="ARBA" id="ARBA00004478"/>
    </source>
</evidence>
<keyword evidence="4" id="KW-0934">Plastid</keyword>
<dbReference type="PANTHER" id="PTHR42826">
    <property type="entry name" value="DICARBOXYLATE TRANSPORTER 2.1, CHLOROPLASTIC"/>
    <property type="match status" value="1"/>
</dbReference>
<dbReference type="GO" id="GO:0009941">
    <property type="term" value="C:chloroplast envelope"/>
    <property type="evidence" value="ECO:0000318"/>
    <property type="project" value="GO_Central"/>
</dbReference>
<dbReference type="GO" id="GO:0015140">
    <property type="term" value="F:malate transmembrane transporter activity"/>
    <property type="evidence" value="ECO:0007669"/>
    <property type="project" value="UniProtKB-ARBA"/>
</dbReference>
<comment type="subcellular location">
    <subcellularLocation>
        <location evidence="1">Plastid</location>
        <location evidence="1">Chloroplast inner membrane</location>
        <topology evidence="1">Multi-pass membrane protein</topology>
    </subcellularLocation>
</comment>
<accession>A0A2G2Z8F8</accession>
<evidence type="ECO:0000256" key="3">
    <source>
        <dbReference type="ARBA" id="ARBA00022692"/>
    </source>
</evidence>
<dbReference type="STRING" id="4072.A0A2G2Z8F8"/>
<dbReference type="Pfam" id="PF00939">
    <property type="entry name" value="Na_sulph_symp"/>
    <property type="match status" value="1"/>
</dbReference>
<evidence type="ECO:0000256" key="2">
    <source>
        <dbReference type="ARBA" id="ARBA00007349"/>
    </source>
</evidence>
<evidence type="ECO:0000313" key="9">
    <source>
        <dbReference type="EMBL" id="PHT78191.1"/>
    </source>
</evidence>
<organism evidence="9 10">
    <name type="scientific">Capsicum annuum</name>
    <name type="common">Capsicum pepper</name>
    <dbReference type="NCBI Taxonomy" id="4072"/>
    <lineage>
        <taxon>Eukaryota</taxon>
        <taxon>Viridiplantae</taxon>
        <taxon>Streptophyta</taxon>
        <taxon>Embryophyta</taxon>
        <taxon>Tracheophyta</taxon>
        <taxon>Spermatophyta</taxon>
        <taxon>Magnoliopsida</taxon>
        <taxon>eudicotyledons</taxon>
        <taxon>Gunneridae</taxon>
        <taxon>Pentapetalae</taxon>
        <taxon>asterids</taxon>
        <taxon>lamiids</taxon>
        <taxon>Solanales</taxon>
        <taxon>Solanaceae</taxon>
        <taxon>Solanoideae</taxon>
        <taxon>Capsiceae</taxon>
        <taxon>Capsicum</taxon>
    </lineage>
</organism>
<dbReference type="InterPro" id="IPR001898">
    <property type="entry name" value="SLC13A/DASS"/>
</dbReference>
<evidence type="ECO:0000256" key="7">
    <source>
        <dbReference type="SAM" id="MobiDB-lite"/>
    </source>
</evidence>
<dbReference type="GO" id="GO:0009706">
    <property type="term" value="C:chloroplast inner membrane"/>
    <property type="evidence" value="ECO:0007669"/>
    <property type="project" value="UniProtKB-SubCell"/>
</dbReference>
<keyword evidence="5 8" id="KW-1133">Transmembrane helix</keyword>
<dbReference type="Gramene" id="PHT78191">
    <property type="protein sequence ID" value="PHT78191"/>
    <property type="gene ID" value="T459_16243"/>
</dbReference>
<dbReference type="EMBL" id="AYRZ02000006">
    <property type="protein sequence ID" value="PHT78191.1"/>
    <property type="molecule type" value="Genomic_DNA"/>
</dbReference>